<keyword evidence="6" id="KW-1185">Reference proteome</keyword>
<dbReference type="InterPro" id="IPR001611">
    <property type="entry name" value="Leu-rich_rpt"/>
</dbReference>
<dbReference type="SUPFAM" id="SSF52058">
    <property type="entry name" value="L domain-like"/>
    <property type="match status" value="1"/>
</dbReference>
<name>A0A9Q0RV25_9DIPT</name>
<dbReference type="OrthoDB" id="8400687at2759"/>
<dbReference type="InterPro" id="IPR003591">
    <property type="entry name" value="Leu-rich_rpt_typical-subtyp"/>
</dbReference>
<dbReference type="InterPro" id="IPR032675">
    <property type="entry name" value="LRR_dom_sf"/>
</dbReference>
<keyword evidence="1" id="KW-0433">Leucine-rich repeat</keyword>
<dbReference type="Pfam" id="PF13855">
    <property type="entry name" value="LRR_8"/>
    <property type="match status" value="1"/>
</dbReference>
<evidence type="ECO:0000256" key="3">
    <source>
        <dbReference type="ARBA" id="ARBA00022737"/>
    </source>
</evidence>
<reference evidence="5" key="1">
    <citation type="submission" date="2022-07" db="EMBL/GenBank/DDBJ databases">
        <authorList>
            <person name="Trinca V."/>
            <person name="Uliana J.V.C."/>
            <person name="Torres T.T."/>
            <person name="Ward R.J."/>
            <person name="Monesi N."/>
        </authorList>
    </citation>
    <scope>NUCLEOTIDE SEQUENCE</scope>
    <source>
        <strain evidence="5">HSMRA1968</strain>
        <tissue evidence="5">Whole embryos</tissue>
    </source>
</reference>
<feature type="chain" id="PRO_5040312763" evidence="4">
    <location>
        <begin position="28"/>
        <end position="197"/>
    </location>
</feature>
<evidence type="ECO:0000313" key="6">
    <source>
        <dbReference type="Proteomes" id="UP001151699"/>
    </source>
</evidence>
<dbReference type="InterPro" id="IPR050541">
    <property type="entry name" value="LRR_TM_domain-containing"/>
</dbReference>
<dbReference type="Proteomes" id="UP001151699">
    <property type="component" value="Unassembled WGS sequence"/>
</dbReference>
<evidence type="ECO:0000256" key="2">
    <source>
        <dbReference type="ARBA" id="ARBA00022729"/>
    </source>
</evidence>
<keyword evidence="3" id="KW-0677">Repeat</keyword>
<gene>
    <name evidence="5" type="primary">egg-6</name>
    <name evidence="5" type="ORF">Bhyg_16578</name>
</gene>
<proteinExistence type="predicted"/>
<dbReference type="EMBL" id="WJQU01002374">
    <property type="protein sequence ID" value="KAJ6632947.1"/>
    <property type="molecule type" value="Genomic_DNA"/>
</dbReference>
<evidence type="ECO:0000256" key="1">
    <source>
        <dbReference type="ARBA" id="ARBA00022614"/>
    </source>
</evidence>
<dbReference type="SMART" id="SM00369">
    <property type="entry name" value="LRR_TYP"/>
    <property type="match status" value="3"/>
</dbReference>
<dbReference type="PROSITE" id="PS51450">
    <property type="entry name" value="LRR"/>
    <property type="match status" value="2"/>
</dbReference>
<evidence type="ECO:0000256" key="4">
    <source>
        <dbReference type="SAM" id="SignalP"/>
    </source>
</evidence>
<feature type="signal peptide" evidence="4">
    <location>
        <begin position="1"/>
        <end position="27"/>
    </location>
</feature>
<evidence type="ECO:0000313" key="5">
    <source>
        <dbReference type="EMBL" id="KAJ6632947.1"/>
    </source>
</evidence>
<comment type="caution">
    <text evidence="5">The sequence shown here is derived from an EMBL/GenBank/DDBJ whole genome shotgun (WGS) entry which is preliminary data.</text>
</comment>
<dbReference type="GO" id="GO:0005886">
    <property type="term" value="C:plasma membrane"/>
    <property type="evidence" value="ECO:0007669"/>
    <property type="project" value="TreeGrafter"/>
</dbReference>
<organism evidence="5 6">
    <name type="scientific">Pseudolycoriella hygida</name>
    <dbReference type="NCBI Taxonomy" id="35572"/>
    <lineage>
        <taxon>Eukaryota</taxon>
        <taxon>Metazoa</taxon>
        <taxon>Ecdysozoa</taxon>
        <taxon>Arthropoda</taxon>
        <taxon>Hexapoda</taxon>
        <taxon>Insecta</taxon>
        <taxon>Pterygota</taxon>
        <taxon>Neoptera</taxon>
        <taxon>Endopterygota</taxon>
        <taxon>Diptera</taxon>
        <taxon>Nematocera</taxon>
        <taxon>Sciaroidea</taxon>
        <taxon>Sciaridae</taxon>
        <taxon>Pseudolycoriella</taxon>
    </lineage>
</organism>
<feature type="non-terminal residue" evidence="5">
    <location>
        <position position="1"/>
    </location>
</feature>
<dbReference type="PANTHER" id="PTHR24369">
    <property type="entry name" value="ANTIGEN BSP, PUTATIVE-RELATED"/>
    <property type="match status" value="1"/>
</dbReference>
<sequence>MPSICRCGAFYALFGLLGLMDYAMVMGQQNPVQTCPPMSEISPCACNVKKNGLDILCEATDVTHINRAMGTLKGKNPIIFYLKLRHSSLPKLQGFVFLALDIRHLTIHNSSLAVIEETALSSLGEELTQLDVSQNQLQNVPSLAIKNLHHLLILNLNHNRISQIHNKAFEGLDTLEILTLYENKINVVEAEAFRGLE</sequence>
<dbReference type="Gene3D" id="3.80.10.10">
    <property type="entry name" value="Ribonuclease Inhibitor"/>
    <property type="match status" value="1"/>
</dbReference>
<dbReference type="PANTHER" id="PTHR24369:SF210">
    <property type="entry name" value="CHAOPTIN-RELATED"/>
    <property type="match status" value="1"/>
</dbReference>
<keyword evidence="2 4" id="KW-0732">Signal</keyword>
<protein>
    <submittedName>
        <fullName evidence="5">Leucine-rich repeat-containing protein egg-6</fullName>
    </submittedName>
</protein>
<dbReference type="AlphaFoldDB" id="A0A9Q0RV25"/>
<accession>A0A9Q0RV25</accession>